<sequence length="121" mass="13112">MNITMCDMSPFPSENNCNSPTPGLNLRRRVNDDSTTRDVSECGGPNLVSVLSSLGSLLSSLRLQLLSCMDIPSCPACSQSLSTSITLVLAALERNRACTLELRAHLVRSQRETKVATLEDD</sequence>
<reference evidence="1" key="1">
    <citation type="submission" date="2020-11" db="EMBL/GenBank/DDBJ databases">
        <authorList>
            <consortium name="DOE Joint Genome Institute"/>
            <person name="Ahrendt S."/>
            <person name="Riley R."/>
            <person name="Andreopoulos W."/>
            <person name="Labutti K."/>
            <person name="Pangilinan J."/>
            <person name="Ruiz-Duenas F.J."/>
            <person name="Barrasa J.M."/>
            <person name="Sanchez-Garcia M."/>
            <person name="Camarero S."/>
            <person name="Miyauchi S."/>
            <person name="Serrano A."/>
            <person name="Linde D."/>
            <person name="Babiker R."/>
            <person name="Drula E."/>
            <person name="Ayuso-Fernandez I."/>
            <person name="Pacheco R."/>
            <person name="Padilla G."/>
            <person name="Ferreira P."/>
            <person name="Barriuso J."/>
            <person name="Kellner H."/>
            <person name="Castanera R."/>
            <person name="Alfaro M."/>
            <person name="Ramirez L."/>
            <person name="Pisabarro A.G."/>
            <person name="Kuo A."/>
            <person name="Tritt A."/>
            <person name="Lipzen A."/>
            <person name="He G."/>
            <person name="Yan M."/>
            <person name="Ng V."/>
            <person name="Cullen D."/>
            <person name="Martin F."/>
            <person name="Rosso M.-N."/>
            <person name="Henrissat B."/>
            <person name="Hibbett D."/>
            <person name="Martinez A.T."/>
            <person name="Grigoriev I.V."/>
        </authorList>
    </citation>
    <scope>NUCLEOTIDE SEQUENCE</scope>
    <source>
        <strain evidence="1">ATCC 90797</strain>
    </source>
</reference>
<keyword evidence="2" id="KW-1185">Reference proteome</keyword>
<proteinExistence type="predicted"/>
<evidence type="ECO:0000313" key="2">
    <source>
        <dbReference type="Proteomes" id="UP000807025"/>
    </source>
</evidence>
<evidence type="ECO:0000313" key="1">
    <source>
        <dbReference type="EMBL" id="KAF9500772.1"/>
    </source>
</evidence>
<dbReference type="EMBL" id="MU154526">
    <property type="protein sequence ID" value="KAF9500772.1"/>
    <property type="molecule type" value="Genomic_DNA"/>
</dbReference>
<comment type="caution">
    <text evidence="1">The sequence shown here is derived from an EMBL/GenBank/DDBJ whole genome shotgun (WGS) entry which is preliminary data.</text>
</comment>
<organism evidence="1 2">
    <name type="scientific">Pleurotus eryngii</name>
    <name type="common">Boletus of the steppes</name>
    <dbReference type="NCBI Taxonomy" id="5323"/>
    <lineage>
        <taxon>Eukaryota</taxon>
        <taxon>Fungi</taxon>
        <taxon>Dikarya</taxon>
        <taxon>Basidiomycota</taxon>
        <taxon>Agaricomycotina</taxon>
        <taxon>Agaricomycetes</taxon>
        <taxon>Agaricomycetidae</taxon>
        <taxon>Agaricales</taxon>
        <taxon>Pleurotineae</taxon>
        <taxon>Pleurotaceae</taxon>
        <taxon>Pleurotus</taxon>
    </lineage>
</organism>
<dbReference type="AlphaFoldDB" id="A0A9P6A695"/>
<protein>
    <submittedName>
        <fullName evidence="1">Uncharacterized protein</fullName>
    </submittedName>
</protein>
<gene>
    <name evidence="1" type="ORF">BDN71DRAFT_1045214</name>
</gene>
<name>A0A9P6A695_PLEER</name>
<accession>A0A9P6A695</accession>
<dbReference type="Proteomes" id="UP000807025">
    <property type="component" value="Unassembled WGS sequence"/>
</dbReference>